<protein>
    <recommendedName>
        <fullName evidence="4">Secreted protein</fullName>
    </recommendedName>
</protein>
<keyword evidence="3" id="KW-1185">Reference proteome</keyword>
<dbReference type="Proteomes" id="UP001203852">
    <property type="component" value="Unassembled WGS sequence"/>
</dbReference>
<name>A0AAN6IB66_9EURO</name>
<gene>
    <name evidence="2" type="ORF">EDD36DRAFT_443076</name>
</gene>
<evidence type="ECO:0000313" key="3">
    <source>
        <dbReference type="Proteomes" id="UP001203852"/>
    </source>
</evidence>
<feature type="chain" id="PRO_5043037545" description="Secreted protein" evidence="1">
    <location>
        <begin position="23"/>
        <end position="88"/>
    </location>
</feature>
<dbReference type="EMBL" id="MU404357">
    <property type="protein sequence ID" value="KAI1611063.1"/>
    <property type="molecule type" value="Genomic_DNA"/>
</dbReference>
<dbReference type="AlphaFoldDB" id="A0AAN6IB66"/>
<feature type="signal peptide" evidence="1">
    <location>
        <begin position="1"/>
        <end position="22"/>
    </location>
</feature>
<sequence length="88" mass="9697">MPTHAAAVSWVLCTVLLRSARTFGILTRKVLGHTCTLCADRDLAACRSPAFSPLLRQVRSTLHSNHHIHAFSGFLRAWPPRLLLADAP</sequence>
<accession>A0AAN6IB66</accession>
<evidence type="ECO:0008006" key="4">
    <source>
        <dbReference type="Google" id="ProtNLM"/>
    </source>
</evidence>
<organism evidence="2 3">
    <name type="scientific">Exophiala viscosa</name>
    <dbReference type="NCBI Taxonomy" id="2486360"/>
    <lineage>
        <taxon>Eukaryota</taxon>
        <taxon>Fungi</taxon>
        <taxon>Dikarya</taxon>
        <taxon>Ascomycota</taxon>
        <taxon>Pezizomycotina</taxon>
        <taxon>Eurotiomycetes</taxon>
        <taxon>Chaetothyriomycetidae</taxon>
        <taxon>Chaetothyriales</taxon>
        <taxon>Herpotrichiellaceae</taxon>
        <taxon>Exophiala</taxon>
    </lineage>
</organism>
<keyword evidence="1" id="KW-0732">Signal</keyword>
<evidence type="ECO:0000313" key="2">
    <source>
        <dbReference type="EMBL" id="KAI1611063.1"/>
    </source>
</evidence>
<evidence type="ECO:0000256" key="1">
    <source>
        <dbReference type="SAM" id="SignalP"/>
    </source>
</evidence>
<proteinExistence type="predicted"/>
<comment type="caution">
    <text evidence="2">The sequence shown here is derived from an EMBL/GenBank/DDBJ whole genome shotgun (WGS) entry which is preliminary data.</text>
</comment>
<reference evidence="2" key="1">
    <citation type="journal article" date="2022" name="bioRxiv">
        <title>Deciphering the potential niche of two novel black yeast fungi from a biological soil crust based on their genomes, phenotypes, and melanin regulation.</title>
        <authorList>
            <consortium name="DOE Joint Genome Institute"/>
            <person name="Carr E.C."/>
            <person name="Barton Q."/>
            <person name="Grambo S."/>
            <person name="Sullivan M."/>
            <person name="Renfro C.M."/>
            <person name="Kuo A."/>
            <person name="Pangilinan J."/>
            <person name="Lipzen A."/>
            <person name="Keymanesh K."/>
            <person name="Savage E."/>
            <person name="Barry K."/>
            <person name="Grigoriev I.V."/>
            <person name="Riekhof W.R."/>
            <person name="Harris S.S."/>
        </authorList>
    </citation>
    <scope>NUCLEOTIDE SEQUENCE</scope>
    <source>
        <strain evidence="2">JF 03-4F</strain>
    </source>
</reference>